<evidence type="ECO:0000256" key="2">
    <source>
        <dbReference type="ARBA" id="ARBA00022786"/>
    </source>
</evidence>
<keyword evidence="3" id="KW-0067">ATP-binding</keyword>
<dbReference type="UniPathway" id="UPA00885"/>
<sequence>MNLDGVLESSSIILIDGGTEGFKGNARVILLGMTDYVDRKLELYPPKISFPLCTIDSMPRPPEHCIEYVRVLQWPKDKPFGGV</sequence>
<dbReference type="GO" id="GO:0008641">
    <property type="term" value="F:ubiquitin-like modifier activating enzyme activity"/>
    <property type="evidence" value="ECO:0007669"/>
    <property type="project" value="InterPro"/>
</dbReference>
<proteinExistence type="predicted"/>
<name>A0A7J6BPM7_9TELE</name>
<dbReference type="Gene3D" id="1.10.10.520">
    <property type="entry name" value="Ubiquitin activating enzymes (Uba3). Chain: B, domain 2"/>
    <property type="match status" value="1"/>
</dbReference>
<dbReference type="InterPro" id="IPR035985">
    <property type="entry name" value="Ubiquitin-activating_enz"/>
</dbReference>
<evidence type="ECO:0000256" key="4">
    <source>
        <dbReference type="ARBA" id="ARBA00043952"/>
    </source>
</evidence>
<keyword evidence="1" id="KW-0547">Nucleotide-binding</keyword>
<dbReference type="GO" id="GO:0005524">
    <property type="term" value="F:ATP binding"/>
    <property type="evidence" value="ECO:0007669"/>
    <property type="project" value="UniProtKB-KW"/>
</dbReference>
<dbReference type="Proteomes" id="UP000579812">
    <property type="component" value="Unassembled WGS sequence"/>
</dbReference>
<evidence type="ECO:0000256" key="3">
    <source>
        <dbReference type="ARBA" id="ARBA00022840"/>
    </source>
</evidence>
<protein>
    <submittedName>
        <fullName evidence="5">Uncharacterized protein</fullName>
    </submittedName>
</protein>
<dbReference type="EMBL" id="JAAMOB010000023">
    <property type="protein sequence ID" value="KAF4096856.1"/>
    <property type="molecule type" value="Genomic_DNA"/>
</dbReference>
<accession>A0A7J6BPM7</accession>
<dbReference type="InterPro" id="IPR023318">
    <property type="entry name" value="Ub_act_enz_dom_a_sf"/>
</dbReference>
<dbReference type="AlphaFoldDB" id="A0A7J6BPM7"/>
<evidence type="ECO:0000256" key="1">
    <source>
        <dbReference type="ARBA" id="ARBA00022741"/>
    </source>
</evidence>
<reference evidence="5 6" key="1">
    <citation type="submission" date="2020-04" db="EMBL/GenBank/DDBJ databases">
        <title>Chromosome-level genome assembly of a cyprinid fish Onychostoma macrolepis by integration of Nanopore Sequencing, Bionano and Hi-C technology.</title>
        <authorList>
            <person name="Wang D."/>
        </authorList>
    </citation>
    <scope>NUCLEOTIDE SEQUENCE [LARGE SCALE GENOMIC DNA]</scope>
    <source>
        <strain evidence="5">SWU-2019</strain>
        <tissue evidence="5">Muscle</tissue>
    </source>
</reference>
<comment type="caution">
    <text evidence="5">The sequence shown here is derived from an EMBL/GenBank/DDBJ whole genome shotgun (WGS) entry which is preliminary data.</text>
</comment>
<evidence type="ECO:0000313" key="5">
    <source>
        <dbReference type="EMBL" id="KAF4096856.1"/>
    </source>
</evidence>
<keyword evidence="6" id="KW-1185">Reference proteome</keyword>
<evidence type="ECO:0000313" key="6">
    <source>
        <dbReference type="Proteomes" id="UP000579812"/>
    </source>
</evidence>
<dbReference type="GO" id="GO:0045116">
    <property type="term" value="P:protein neddylation"/>
    <property type="evidence" value="ECO:0007669"/>
    <property type="project" value="UniProtKB-UniPathway"/>
</dbReference>
<comment type="pathway">
    <text evidence="4">Protein modification.</text>
</comment>
<keyword evidence="2" id="KW-0833">Ubl conjugation pathway</keyword>
<dbReference type="SUPFAM" id="SSF69572">
    <property type="entry name" value="Activating enzymes of the ubiquitin-like proteins"/>
    <property type="match status" value="1"/>
</dbReference>
<organism evidence="5 6">
    <name type="scientific">Onychostoma macrolepis</name>
    <dbReference type="NCBI Taxonomy" id="369639"/>
    <lineage>
        <taxon>Eukaryota</taxon>
        <taxon>Metazoa</taxon>
        <taxon>Chordata</taxon>
        <taxon>Craniata</taxon>
        <taxon>Vertebrata</taxon>
        <taxon>Euteleostomi</taxon>
        <taxon>Actinopterygii</taxon>
        <taxon>Neopterygii</taxon>
        <taxon>Teleostei</taxon>
        <taxon>Ostariophysi</taxon>
        <taxon>Cypriniformes</taxon>
        <taxon>Cyprinidae</taxon>
        <taxon>Acrossocheilinae</taxon>
        <taxon>Onychostoma</taxon>
    </lineage>
</organism>
<gene>
    <name evidence="5" type="ORF">G5714_022825</name>
</gene>